<feature type="domain" description="UBC core" evidence="2">
    <location>
        <begin position="69"/>
        <end position="233"/>
    </location>
</feature>
<feature type="region of interest" description="Disordered" evidence="1">
    <location>
        <begin position="1"/>
        <end position="51"/>
    </location>
</feature>
<dbReference type="SMART" id="SM00212">
    <property type="entry name" value="UBCc"/>
    <property type="match status" value="1"/>
</dbReference>
<proteinExistence type="predicted"/>
<gene>
    <name evidence="3" type="ORF">M9Y10_025657</name>
</gene>
<dbReference type="InterPro" id="IPR050113">
    <property type="entry name" value="Ub_conjugating_enzyme"/>
</dbReference>
<comment type="caution">
    <text evidence="3">The sequence shown here is derived from an EMBL/GenBank/DDBJ whole genome shotgun (WGS) entry which is preliminary data.</text>
</comment>
<dbReference type="Gene3D" id="3.10.110.10">
    <property type="entry name" value="Ubiquitin Conjugating Enzyme"/>
    <property type="match status" value="1"/>
</dbReference>
<dbReference type="PROSITE" id="PS50127">
    <property type="entry name" value="UBC_2"/>
    <property type="match status" value="1"/>
</dbReference>
<feature type="compositionally biased region" description="Acidic residues" evidence="1">
    <location>
        <begin position="1"/>
        <end position="31"/>
    </location>
</feature>
<name>A0ABR2HA63_9EUKA</name>
<evidence type="ECO:0000313" key="4">
    <source>
        <dbReference type="Proteomes" id="UP001470230"/>
    </source>
</evidence>
<dbReference type="InterPro" id="IPR000608">
    <property type="entry name" value="UBC"/>
</dbReference>
<dbReference type="InterPro" id="IPR016135">
    <property type="entry name" value="UBQ-conjugating_enzyme/RWD"/>
</dbReference>
<reference evidence="3 4" key="1">
    <citation type="submission" date="2024-04" db="EMBL/GenBank/DDBJ databases">
        <title>Tritrichomonas musculus Genome.</title>
        <authorList>
            <person name="Alves-Ferreira E."/>
            <person name="Grigg M."/>
            <person name="Lorenzi H."/>
            <person name="Galac M."/>
        </authorList>
    </citation>
    <scope>NUCLEOTIDE SEQUENCE [LARGE SCALE GENOMIC DNA]</scope>
    <source>
        <strain evidence="3 4">EAF2021</strain>
    </source>
</reference>
<sequence>MSNNNEEEEFGEDGNEEEEVIIDDDDDDDDNGFQLEDHYEDSKPKEDPKKKAEDNIMGELVQRFNPKTGAATRLIHDFYEMKKSNPKDLGFSTEPKNNDIFNWEVRLFGFDEKSEMVSDMKRYKKMTGRDYVEMIVSFPPDYPNFPPFVRVVQPRFQMHTGRVTIGGSLCTDILTMESWNPMYDIQSLMINIFAEINNGNPRIDFSNNMPYSLEEAKSAYMRVASTHGWKVSQWLPK</sequence>
<dbReference type="CDD" id="cd23802">
    <property type="entry name" value="UBCc_UBE2Q"/>
    <property type="match status" value="1"/>
</dbReference>
<evidence type="ECO:0000259" key="2">
    <source>
        <dbReference type="PROSITE" id="PS50127"/>
    </source>
</evidence>
<dbReference type="Proteomes" id="UP001470230">
    <property type="component" value="Unassembled WGS sequence"/>
</dbReference>
<keyword evidence="4" id="KW-1185">Reference proteome</keyword>
<protein>
    <recommendedName>
        <fullName evidence="2">UBC core domain-containing protein</fullName>
    </recommendedName>
</protein>
<dbReference type="SUPFAM" id="SSF54495">
    <property type="entry name" value="UBC-like"/>
    <property type="match status" value="1"/>
</dbReference>
<feature type="compositionally biased region" description="Basic and acidic residues" evidence="1">
    <location>
        <begin position="35"/>
        <end position="51"/>
    </location>
</feature>
<organism evidence="3 4">
    <name type="scientific">Tritrichomonas musculus</name>
    <dbReference type="NCBI Taxonomy" id="1915356"/>
    <lineage>
        <taxon>Eukaryota</taxon>
        <taxon>Metamonada</taxon>
        <taxon>Parabasalia</taxon>
        <taxon>Tritrichomonadida</taxon>
        <taxon>Tritrichomonadidae</taxon>
        <taxon>Tritrichomonas</taxon>
    </lineage>
</organism>
<evidence type="ECO:0000313" key="3">
    <source>
        <dbReference type="EMBL" id="KAK8842791.1"/>
    </source>
</evidence>
<dbReference type="PANTHER" id="PTHR24067">
    <property type="entry name" value="UBIQUITIN-CONJUGATING ENZYME E2"/>
    <property type="match status" value="1"/>
</dbReference>
<evidence type="ECO:0000256" key="1">
    <source>
        <dbReference type="SAM" id="MobiDB-lite"/>
    </source>
</evidence>
<dbReference type="EMBL" id="JAPFFF010000037">
    <property type="protein sequence ID" value="KAK8842791.1"/>
    <property type="molecule type" value="Genomic_DNA"/>
</dbReference>
<dbReference type="Pfam" id="PF00179">
    <property type="entry name" value="UQ_con"/>
    <property type="match status" value="1"/>
</dbReference>
<accession>A0ABR2HA63</accession>